<gene>
    <name evidence="1" type="ORF">H9943_10100</name>
</gene>
<dbReference type="EMBL" id="DWYA01000090">
    <property type="protein sequence ID" value="HJB40730.1"/>
    <property type="molecule type" value="Genomic_DNA"/>
</dbReference>
<reference evidence="1" key="1">
    <citation type="journal article" date="2021" name="PeerJ">
        <title>Extensive microbial diversity within the chicken gut microbiome revealed by metagenomics and culture.</title>
        <authorList>
            <person name="Gilroy R."/>
            <person name="Ravi A."/>
            <person name="Getino M."/>
            <person name="Pursley I."/>
            <person name="Horton D.L."/>
            <person name="Alikhan N.F."/>
            <person name="Baker D."/>
            <person name="Gharbi K."/>
            <person name="Hall N."/>
            <person name="Watson M."/>
            <person name="Adriaenssens E.M."/>
            <person name="Foster-Nyarko E."/>
            <person name="Jarju S."/>
            <person name="Secka A."/>
            <person name="Antonio M."/>
            <person name="Oren A."/>
            <person name="Chaudhuri R.R."/>
            <person name="La Ragione R."/>
            <person name="Hildebrand F."/>
            <person name="Pallen M.J."/>
        </authorList>
    </citation>
    <scope>NUCLEOTIDE SEQUENCE</scope>
    <source>
        <strain evidence="1">ChiBcec8-14828</strain>
    </source>
</reference>
<accession>A0A9D2S2X4</accession>
<evidence type="ECO:0000313" key="1">
    <source>
        <dbReference type="EMBL" id="HJB40730.1"/>
    </source>
</evidence>
<dbReference type="InterPro" id="IPR025591">
    <property type="entry name" value="RloB"/>
</dbReference>
<protein>
    <submittedName>
        <fullName evidence="1">RloB family protein</fullName>
    </submittedName>
</protein>
<reference evidence="1" key="2">
    <citation type="submission" date="2021-04" db="EMBL/GenBank/DDBJ databases">
        <authorList>
            <person name="Gilroy R."/>
        </authorList>
    </citation>
    <scope>NUCLEOTIDE SEQUENCE</scope>
    <source>
        <strain evidence="1">ChiBcec8-14828</strain>
    </source>
</reference>
<comment type="caution">
    <text evidence="1">The sequence shown here is derived from an EMBL/GenBank/DDBJ whole genome shotgun (WGS) entry which is preliminary data.</text>
</comment>
<dbReference type="AlphaFoldDB" id="A0A9D2S2X4"/>
<evidence type="ECO:0000313" key="2">
    <source>
        <dbReference type="Proteomes" id="UP000824209"/>
    </source>
</evidence>
<sequence>MAPVRNYSNWNKRTYDQKEPIEPYKKFFFICEGVNTEVFYFKSLIDLRKQLGIHALIDLCLLEKTEKDKHISHPKRLLEFAQEQKKNDEISFDEERDQMILVIDADIYEKKPKQYKQLLAKAEAYHDTLAVTNPAFELFLLLHYENSYQTDILPHAEEILENRKENNRRFISQLFSKKSGMNSKTNPKIGTLAKNVDIAIAQEKHLNQDPRKCNGTLTCNIGKLIEEIKNTKVPHGN</sequence>
<proteinExistence type="predicted"/>
<dbReference type="Proteomes" id="UP000824209">
    <property type="component" value="Unassembled WGS sequence"/>
</dbReference>
<dbReference type="Pfam" id="PF13707">
    <property type="entry name" value="RloB"/>
    <property type="match status" value="1"/>
</dbReference>
<organism evidence="1 2">
    <name type="scientific">Candidatus Ruthenibacterium avium</name>
    <dbReference type="NCBI Taxonomy" id="2838751"/>
    <lineage>
        <taxon>Bacteria</taxon>
        <taxon>Bacillati</taxon>
        <taxon>Bacillota</taxon>
        <taxon>Clostridia</taxon>
        <taxon>Eubacteriales</taxon>
        <taxon>Oscillospiraceae</taxon>
        <taxon>Ruthenibacterium</taxon>
    </lineage>
</organism>
<name>A0A9D2S2X4_9FIRM</name>